<dbReference type="GO" id="GO:0030335">
    <property type="term" value="P:positive regulation of cell migration"/>
    <property type="evidence" value="ECO:0007669"/>
    <property type="project" value="TreeGrafter"/>
</dbReference>
<dbReference type="GO" id="GO:0030215">
    <property type="term" value="F:semaphorin receptor binding"/>
    <property type="evidence" value="ECO:0007669"/>
    <property type="project" value="InterPro"/>
</dbReference>
<dbReference type="InterPro" id="IPR036352">
    <property type="entry name" value="Semap_dom_sf"/>
</dbReference>
<dbReference type="Pfam" id="PF01403">
    <property type="entry name" value="Sema"/>
    <property type="match status" value="1"/>
</dbReference>
<name>A0A835CVU2_APHGI</name>
<evidence type="ECO:0000256" key="1">
    <source>
        <dbReference type="ARBA" id="ARBA00022782"/>
    </source>
</evidence>
<dbReference type="GO" id="GO:0005886">
    <property type="term" value="C:plasma membrane"/>
    <property type="evidence" value="ECO:0007669"/>
    <property type="project" value="TreeGrafter"/>
</dbReference>
<dbReference type="PROSITE" id="PS51004">
    <property type="entry name" value="SEMA"/>
    <property type="match status" value="1"/>
</dbReference>
<dbReference type="EMBL" id="JACMRX010000001">
    <property type="protein sequence ID" value="KAF7997802.1"/>
    <property type="molecule type" value="Genomic_DNA"/>
</dbReference>
<evidence type="ECO:0000313" key="4">
    <source>
        <dbReference type="EMBL" id="KAF7997802.1"/>
    </source>
</evidence>
<evidence type="ECO:0000256" key="2">
    <source>
        <dbReference type="PROSITE-ProRule" id="PRU00352"/>
    </source>
</evidence>
<comment type="caution">
    <text evidence="2">Lacks conserved residue(s) required for the propagation of feature annotation.</text>
</comment>
<dbReference type="OrthoDB" id="9988752at2759"/>
<dbReference type="GO" id="GO:0007411">
    <property type="term" value="P:axon guidance"/>
    <property type="evidence" value="ECO:0007669"/>
    <property type="project" value="TreeGrafter"/>
</dbReference>
<accession>A0A835CVU2</accession>
<dbReference type="Gene3D" id="2.130.10.10">
    <property type="entry name" value="YVTN repeat-like/Quinoprotein amine dehydrogenase"/>
    <property type="match status" value="2"/>
</dbReference>
<evidence type="ECO:0000259" key="3">
    <source>
        <dbReference type="PROSITE" id="PS51004"/>
    </source>
</evidence>
<dbReference type="SUPFAM" id="SSF101912">
    <property type="entry name" value="Sema domain"/>
    <property type="match status" value="1"/>
</dbReference>
<protein>
    <recommendedName>
        <fullName evidence="3">Sema domain-containing protein</fullName>
    </recommendedName>
</protein>
<dbReference type="PANTHER" id="PTHR11036:SF90">
    <property type="entry name" value="SEMAPHORIN 2B, ISOFORM D-RELATED"/>
    <property type="match status" value="1"/>
</dbReference>
<dbReference type="AlphaFoldDB" id="A0A835CVU2"/>
<organism evidence="4 5">
    <name type="scientific">Aphidius gifuensis</name>
    <name type="common">Parasitoid wasp</name>
    <dbReference type="NCBI Taxonomy" id="684658"/>
    <lineage>
        <taxon>Eukaryota</taxon>
        <taxon>Metazoa</taxon>
        <taxon>Ecdysozoa</taxon>
        <taxon>Arthropoda</taxon>
        <taxon>Hexapoda</taxon>
        <taxon>Insecta</taxon>
        <taxon>Pterygota</taxon>
        <taxon>Neoptera</taxon>
        <taxon>Endopterygota</taxon>
        <taxon>Hymenoptera</taxon>
        <taxon>Apocrita</taxon>
        <taxon>Ichneumonoidea</taxon>
        <taxon>Braconidae</taxon>
        <taxon>Aphidiinae</taxon>
        <taxon>Aphidius</taxon>
    </lineage>
</organism>
<comment type="caution">
    <text evidence="4">The sequence shown here is derived from an EMBL/GenBank/DDBJ whole genome shotgun (WGS) entry which is preliminary data.</text>
</comment>
<dbReference type="Proteomes" id="UP000639338">
    <property type="component" value="Unassembled WGS sequence"/>
</dbReference>
<dbReference type="PANTHER" id="PTHR11036">
    <property type="entry name" value="SEMAPHORIN"/>
    <property type="match status" value="1"/>
</dbReference>
<feature type="domain" description="Sema" evidence="3">
    <location>
        <begin position="24"/>
        <end position="461"/>
    </location>
</feature>
<dbReference type="InterPro" id="IPR001627">
    <property type="entry name" value="Semap_dom"/>
</dbReference>
<keyword evidence="1" id="KW-0221">Differentiation</keyword>
<reference evidence="4 5" key="1">
    <citation type="submission" date="2020-08" db="EMBL/GenBank/DDBJ databases">
        <title>Aphidius gifuensis genome sequencing and assembly.</title>
        <authorList>
            <person name="Du Z."/>
        </authorList>
    </citation>
    <scope>NUCLEOTIDE SEQUENCE [LARGE SCALE GENOMIC DNA]</scope>
    <source>
        <strain evidence="4">YNYX2018</strain>
        <tissue evidence="4">Adults</tissue>
    </source>
</reference>
<dbReference type="InterPro" id="IPR027231">
    <property type="entry name" value="Semaphorin"/>
</dbReference>
<keyword evidence="5" id="KW-1185">Reference proteome</keyword>
<dbReference type="InterPro" id="IPR015943">
    <property type="entry name" value="WD40/YVTN_repeat-like_dom_sf"/>
</dbReference>
<dbReference type="SMART" id="SM00630">
    <property type="entry name" value="Sema"/>
    <property type="match status" value="1"/>
</dbReference>
<sequence>MFPMVISKQTITWISMFILIGGASTSNIVKPLKKEHILGEFSYGKLYYRTFYMDNSDDVLYVGAMDHIFKLDLFNINASHPKTDKLELITSRIPYWISEKPYDLNSHNHIKVIQSFGKDRLYICGSHAEDPRNWIINKNLTRISKNDDGWLSAYSICSKYLDQNDASVMVTKNHIDDDEQQLYTTIGDNLRGDSYPSSIFRTKFNLNNTYLAATEIRSSSSNIKFLFGESVNVVGSFEIEDQIFFFFSEYGTVDDNHNEILAIENQIETIESIYKIPNDNTHFYGTFTATQNNSVTSAICFFSIDDIKKAFDGPFRKVVYYDDTLNSSETIPEPNPNLCSRNLTEKRYSKAPYFLMDYVIPSKQNRIIFNITNVILTKLVVDKLMSNVTGVDAEYTVYYAGSNKGRVYKLVQWTNEKGKIRTEKLDEFDVTPDEEIRAMEISSKYSSLYVASDNCIKQISSILCNRHKDDPRRCKRDPYCKLDIKNKKNCELQVNSNKIRRSNPLNETTAPKPALRNANSTQNIKTNNSFETTTIKTMTENFIAKYNKLPNITTENPSTSKFIKSETILDQDIPTTTIVPQISTTDILQNFTMFDDKTTISDRIISTSRDVSPVLHTTGILQNATTISGANISITTDIPTVMSTTDMIQNLTTASSDDNISTTNSSLVLNTTDFLQIPTTDIPPMLSIPDMLQNLTTASSDDNISTTNISLVLNTTDLLQIPTTDKSISTTDIPPMLSIPDMLQNLITTSSDNSISMTTDMPPVLNTTDIPPILSTTDLLQNSTSTNLSLQDDYTMAHSKMTM</sequence>
<evidence type="ECO:0000313" key="5">
    <source>
        <dbReference type="Proteomes" id="UP000639338"/>
    </source>
</evidence>
<gene>
    <name evidence="4" type="ORF">HCN44_009200</name>
</gene>
<dbReference type="GO" id="GO:0071526">
    <property type="term" value="P:semaphorin-plexin signaling pathway"/>
    <property type="evidence" value="ECO:0007669"/>
    <property type="project" value="TreeGrafter"/>
</dbReference>
<proteinExistence type="predicted"/>
<dbReference type="GO" id="GO:0045499">
    <property type="term" value="F:chemorepellent activity"/>
    <property type="evidence" value="ECO:0007669"/>
    <property type="project" value="TreeGrafter"/>
</dbReference>